<name>U3A5H3_9EURY</name>
<comment type="caution">
    <text evidence="1">The sequence shown here is derived from an EMBL/GenBank/DDBJ whole genome shotgun (WGS) entry which is preliminary data.</text>
</comment>
<dbReference type="Pfam" id="PF19120">
    <property type="entry name" value="DUF5804"/>
    <property type="match status" value="1"/>
</dbReference>
<sequence length="152" mass="17174">MSHVTEVCIVAKDDADLPGDLYAYETAYRALATYDADYPWANALAVETVSLGTAVSLLNDLDWYLARVARDAFVRDPSVSEREWLSRPLARELRDGEGDPDERVNRLKVYGVADGRLVDPTMVLRGDAQEGQYDRSEYDESVVVRVTREEFH</sequence>
<dbReference type="eggNOG" id="arCOG04642">
    <property type="taxonomic scope" value="Archaea"/>
</dbReference>
<keyword evidence="2" id="KW-1185">Reference proteome</keyword>
<proteinExistence type="predicted"/>
<gene>
    <name evidence="1" type="ORF">MBEHAL_1644</name>
</gene>
<dbReference type="InterPro" id="IPR043827">
    <property type="entry name" value="DUF5804"/>
</dbReference>
<organism evidence="1 2">
    <name type="scientific">Halarchaeum acidiphilum MH1-52-1</name>
    <dbReference type="NCBI Taxonomy" id="1261545"/>
    <lineage>
        <taxon>Archaea</taxon>
        <taxon>Methanobacteriati</taxon>
        <taxon>Methanobacteriota</taxon>
        <taxon>Stenosarchaea group</taxon>
        <taxon>Halobacteria</taxon>
        <taxon>Halobacteriales</taxon>
        <taxon>Halobacteriaceae</taxon>
    </lineage>
</organism>
<evidence type="ECO:0000313" key="1">
    <source>
        <dbReference type="EMBL" id="GAD52884.1"/>
    </source>
</evidence>
<reference evidence="1 2" key="1">
    <citation type="submission" date="2013-09" db="EMBL/GenBank/DDBJ databases">
        <title>Whole genome sequencing of Halarchaeum acidiphilum strain MH1-52-1.</title>
        <authorList>
            <person name="Shimane Y."/>
            <person name="Minegishi H."/>
            <person name="Nishi S."/>
            <person name="Echigo A."/>
            <person name="Shuto A."/>
            <person name="Konishi M."/>
            <person name="Ito T."/>
            <person name="Ohkuma M."/>
            <person name="Ohta Y."/>
            <person name="Nagano Y."/>
            <person name="Tsubouchi T."/>
            <person name="Mori K."/>
            <person name="Usui K."/>
            <person name="Kamekura M."/>
            <person name="Usami R."/>
            <person name="Takaki Y."/>
            <person name="Hatada Y."/>
        </authorList>
    </citation>
    <scope>NUCLEOTIDE SEQUENCE [LARGE SCALE GENOMIC DNA]</scope>
    <source>
        <strain evidence="1 2">JCM 16109</strain>
    </source>
</reference>
<dbReference type="AlphaFoldDB" id="U3A5H3"/>
<dbReference type="Proteomes" id="UP000016986">
    <property type="component" value="Unassembled WGS sequence"/>
</dbReference>
<evidence type="ECO:0000313" key="2">
    <source>
        <dbReference type="Proteomes" id="UP000016986"/>
    </source>
</evidence>
<dbReference type="EMBL" id="BATA01000038">
    <property type="protein sequence ID" value="GAD52884.1"/>
    <property type="molecule type" value="Genomic_DNA"/>
</dbReference>
<accession>U3A5H3</accession>
<protein>
    <submittedName>
        <fullName evidence="1">Hypotheical protein</fullName>
    </submittedName>
</protein>